<feature type="compositionally biased region" description="Pro residues" evidence="1">
    <location>
        <begin position="41"/>
        <end position="53"/>
    </location>
</feature>
<dbReference type="EMBL" id="AK368026">
    <property type="protein sequence ID" value="BAJ99229.1"/>
    <property type="molecule type" value="mRNA"/>
</dbReference>
<proteinExistence type="evidence at transcript level"/>
<name>F2DVV8_HORVV</name>
<dbReference type="AlphaFoldDB" id="F2DVV8"/>
<feature type="region of interest" description="Disordered" evidence="1">
    <location>
        <begin position="1"/>
        <end position="53"/>
    </location>
</feature>
<evidence type="ECO:0000256" key="1">
    <source>
        <dbReference type="SAM" id="MobiDB-lite"/>
    </source>
</evidence>
<organism evidence="2">
    <name type="scientific">Hordeum vulgare subsp. vulgare</name>
    <name type="common">Domesticated barley</name>
    <dbReference type="NCBI Taxonomy" id="112509"/>
    <lineage>
        <taxon>Eukaryota</taxon>
        <taxon>Viridiplantae</taxon>
        <taxon>Streptophyta</taxon>
        <taxon>Embryophyta</taxon>
        <taxon>Tracheophyta</taxon>
        <taxon>Spermatophyta</taxon>
        <taxon>Magnoliopsida</taxon>
        <taxon>Liliopsida</taxon>
        <taxon>Poales</taxon>
        <taxon>Poaceae</taxon>
        <taxon>BOP clade</taxon>
        <taxon>Pooideae</taxon>
        <taxon>Triticodae</taxon>
        <taxon>Triticeae</taxon>
        <taxon>Hordeinae</taxon>
        <taxon>Hordeum</taxon>
    </lineage>
</organism>
<protein>
    <submittedName>
        <fullName evidence="2">Predicted protein</fullName>
    </submittedName>
</protein>
<sequence length="53" mass="5821">MLRPEDSYAPLSSFSPANHFNAPPHTSLDSKLPSTSRHTDPPPSPRPNPLPFN</sequence>
<evidence type="ECO:0000313" key="2">
    <source>
        <dbReference type="EMBL" id="BAJ99229.1"/>
    </source>
</evidence>
<reference evidence="2" key="1">
    <citation type="journal article" date="2011" name="Plant Physiol.">
        <title>Comprehensive sequence analysis of 24,783 barley full-length cDNAs derived from 12 clone libraries.</title>
        <authorList>
            <person name="Matsumoto T."/>
            <person name="Tanaka T."/>
            <person name="Sakai H."/>
            <person name="Amano N."/>
            <person name="Kanamori H."/>
            <person name="Kurita K."/>
            <person name="Kikuta A."/>
            <person name="Kamiya K."/>
            <person name="Yamamoto M."/>
            <person name="Ikawa H."/>
            <person name="Fujii N."/>
            <person name="Hori K."/>
            <person name="Itoh T."/>
            <person name="Sato K."/>
        </authorList>
    </citation>
    <scope>NUCLEOTIDE SEQUENCE</scope>
</reference>
<accession>F2DVV8</accession>